<protein>
    <recommendedName>
        <fullName evidence="7">C2H2-type domain-containing protein</fullName>
    </recommendedName>
</protein>
<evidence type="ECO:0000259" key="7">
    <source>
        <dbReference type="PROSITE" id="PS50157"/>
    </source>
</evidence>
<gene>
    <name evidence="8" type="ORF">ODALV1_LOCUS28337</name>
</gene>
<feature type="compositionally biased region" description="Low complexity" evidence="6">
    <location>
        <begin position="280"/>
        <end position="293"/>
    </location>
</feature>
<evidence type="ECO:0000256" key="1">
    <source>
        <dbReference type="ARBA" id="ARBA00022723"/>
    </source>
</evidence>
<evidence type="ECO:0000313" key="9">
    <source>
        <dbReference type="Proteomes" id="UP001642540"/>
    </source>
</evidence>
<evidence type="ECO:0000256" key="2">
    <source>
        <dbReference type="ARBA" id="ARBA00022737"/>
    </source>
</evidence>
<feature type="domain" description="C2H2-type" evidence="7">
    <location>
        <begin position="455"/>
        <end position="478"/>
    </location>
</feature>
<comment type="caution">
    <text evidence="8">The sequence shown here is derived from an EMBL/GenBank/DDBJ whole genome shotgun (WGS) entry which is preliminary data.</text>
</comment>
<dbReference type="InterPro" id="IPR013087">
    <property type="entry name" value="Znf_C2H2_type"/>
</dbReference>
<evidence type="ECO:0000313" key="8">
    <source>
        <dbReference type="EMBL" id="CAL8140576.1"/>
    </source>
</evidence>
<sequence>MDTFPNPNDKGFLCTLCYKQGMSMSMSHLPKFNKNLSSRFLPLLSRYLGTNSKQSKVKEVQLQSAQLAYCAQCYKLVSSFCTQYSQLERLKLEMDWKIKRICERMVHAGKVPARGIQFRSQFKGEKKYEEIHGIRRNLIKSCQTKLTSSQPRLHIKRLEDEDVKEEIFGPKTLPAFSEENCLNEEKMLINRTSLTVANNGETQVSTLPFDLKAVKFEREDEEIPDRDPLGTHEDDNHDDDEDSRMEIGMEFKVKVELDNRNVSYHDQDQDDSDTDPLTNSTPMSPSTCSLSSSGGPGIPPTQCERCGSTFECEAAVEKHRVVVHHLKNYVRCSICLEMFEGYSSYRLHRTKQSTQVAISKCFTSNSNNLVPAAAPEYPTHKGGLMGGHYFCSFEGCYEVFQFEQRLQIHLKTHGNWRCNCCQKLFLKAHHLVWHEIGMEKPTPATPWSPQQHQSYKCSRCSRTFEKNVSMTNHFLTKHLDINLQPNAIVGATEEVTNGVTKPESSQLYKCKICGDDTSFEKPGLLFRHMKNVHKFYSTE</sequence>
<dbReference type="PANTHER" id="PTHR24409">
    <property type="entry name" value="ZINC FINGER PROTEIN 142"/>
    <property type="match status" value="1"/>
</dbReference>
<keyword evidence="9" id="KW-1185">Reference proteome</keyword>
<keyword evidence="3 5" id="KW-0863">Zinc-finger</keyword>
<keyword evidence="4" id="KW-0862">Zinc</keyword>
<keyword evidence="1" id="KW-0479">Metal-binding</keyword>
<evidence type="ECO:0000256" key="4">
    <source>
        <dbReference type="ARBA" id="ARBA00022833"/>
    </source>
</evidence>
<feature type="region of interest" description="Disordered" evidence="6">
    <location>
        <begin position="218"/>
        <end position="243"/>
    </location>
</feature>
<accession>A0ABP1S0T8</accession>
<organism evidence="8 9">
    <name type="scientific">Orchesella dallaii</name>
    <dbReference type="NCBI Taxonomy" id="48710"/>
    <lineage>
        <taxon>Eukaryota</taxon>
        <taxon>Metazoa</taxon>
        <taxon>Ecdysozoa</taxon>
        <taxon>Arthropoda</taxon>
        <taxon>Hexapoda</taxon>
        <taxon>Collembola</taxon>
        <taxon>Entomobryomorpha</taxon>
        <taxon>Entomobryoidea</taxon>
        <taxon>Orchesellidae</taxon>
        <taxon>Orchesellinae</taxon>
        <taxon>Orchesella</taxon>
    </lineage>
</organism>
<feature type="domain" description="C2H2-type" evidence="7">
    <location>
        <begin position="389"/>
        <end position="418"/>
    </location>
</feature>
<dbReference type="PANTHER" id="PTHR24409:SF295">
    <property type="entry name" value="AZ2-RELATED"/>
    <property type="match status" value="1"/>
</dbReference>
<reference evidence="8 9" key="1">
    <citation type="submission" date="2024-08" db="EMBL/GenBank/DDBJ databases">
        <authorList>
            <person name="Cucini C."/>
            <person name="Frati F."/>
        </authorList>
    </citation>
    <scope>NUCLEOTIDE SEQUENCE [LARGE SCALE GENOMIC DNA]</scope>
</reference>
<dbReference type="Proteomes" id="UP001642540">
    <property type="component" value="Unassembled WGS sequence"/>
</dbReference>
<feature type="domain" description="C2H2-type" evidence="7">
    <location>
        <begin position="301"/>
        <end position="324"/>
    </location>
</feature>
<dbReference type="EMBL" id="CAXLJM020000138">
    <property type="protein sequence ID" value="CAL8140576.1"/>
    <property type="molecule type" value="Genomic_DNA"/>
</dbReference>
<feature type="region of interest" description="Disordered" evidence="6">
    <location>
        <begin position="264"/>
        <end position="297"/>
    </location>
</feature>
<dbReference type="PROSITE" id="PS50157">
    <property type="entry name" value="ZINC_FINGER_C2H2_2"/>
    <property type="match status" value="3"/>
</dbReference>
<dbReference type="SMART" id="SM00355">
    <property type="entry name" value="ZnF_C2H2"/>
    <property type="match status" value="5"/>
</dbReference>
<keyword evidence="2" id="KW-0677">Repeat</keyword>
<dbReference type="PROSITE" id="PS00028">
    <property type="entry name" value="ZINC_FINGER_C2H2_1"/>
    <property type="match status" value="2"/>
</dbReference>
<name>A0ABP1S0T8_9HEXA</name>
<proteinExistence type="predicted"/>
<evidence type="ECO:0000256" key="5">
    <source>
        <dbReference type="PROSITE-ProRule" id="PRU00042"/>
    </source>
</evidence>
<evidence type="ECO:0000256" key="6">
    <source>
        <dbReference type="SAM" id="MobiDB-lite"/>
    </source>
</evidence>
<evidence type="ECO:0000256" key="3">
    <source>
        <dbReference type="ARBA" id="ARBA00022771"/>
    </source>
</evidence>
<dbReference type="Gene3D" id="3.30.160.60">
    <property type="entry name" value="Classic Zinc Finger"/>
    <property type="match status" value="1"/>
</dbReference>
<feature type="compositionally biased region" description="Basic and acidic residues" evidence="6">
    <location>
        <begin position="225"/>
        <end position="235"/>
    </location>
</feature>